<sequence>MEDPTPIAGPSRPRRPVDNTDIANKIFALQRKNAAAVGNGMNDPTSSRRTEASERERPRQRLPQIGVLPPAQTNRPSPLAPPLSPSRSSGHPRHPSSPRRAHTSLRPPAEIDEFFRGPNPHASASRALFDPSRPANPPLYHAQAPARSPRPTPSPVVVSSEDERPRRRVDSRRLEGSSSSGPKKLFDPSIHDPMHFSPRPTVTTPDSFEVASASSSRLLLRKPIRTPEEEADRERERRKRREGSERGSQLNANANAKRKDSDTRSKGSRSSEGSESLKDRDRGKSNSDTGVKPILKKIHDEIKDLEAELVEVHRQMSNDPEAGISILPDGMARNDYSRSRQAVHGDREAAAWIDLIAKHKHLAELHDHFLITLFDPLVPSSYHQLSVKYNIPSRLWQTAFHLLLERLRLAWMSGHPTAMDLLTDVVYDAYRFYSELLENQGLSNFRTAWIEALGDLARYRMTIASYQEAPPSSSSPKGKARLGRIDQPEDQEEDIRPEPSGASIGAEVAQNWDVEDKETWRTTARDWYNMGINEKPGEGRLHHHLALLCRDVKGQQGRALHHFVKSLTVTHEYPTSRESILPLFDSALQNQRSLPEATAMDLFLRLHGMLFTRISLDDFEAVMSRYMERLEEDARLGGVSQQVGIGQTDWMIMASVCLGSIMQYGSSSGIVRKALSQEGAERRRAQAMAENDDGEEDGENGLSVEGVQPTRTISPMPMNGAIEEEQPITFTYALKLSFAVFEFVLAHPNRIQGFHQILNPYITIFLTFLATLFRQPHVGSQILLSIPWERLVQFVNSANVEITEEKRLASGIPLPEDWLLRGNEWVGRRVYERGFWKTKSHSGSGRGSSGGIIAQPRQGAAERFSSEMDVLLANFEPAQTDLEEGVIDEEAGDDGPAAIHSRRWKRVIWATGVLLKYVDGLTIDPANPKKLVISGTLRERMDELQRQKEKEIEEDRRTEKRRIQREREQEMEFALEELEVEIAIDSDNEDEDKDEELAALRNRKKELQGLLQHPSSSNVVVQPKKSRMRQKNLSNLQIVHGYTMLLFDTNVLVDSLELFSKIVESGMWSVIVPLPVITELDGLSKEPGPLGENSKRSIKYLESHIRSHNLNLKVQTSKGNYLNDLSIRTELSVSGRDSVDDTEDIARTMDDKIVNIANFANENFMDRSGLLKRASGDASGKAREGSGADKVIVISNDRNLRLMVRSKGLKGVDEKELQRVLVL</sequence>
<dbReference type="STRING" id="1296121.A0A1A6A4W6"/>
<gene>
    <name evidence="3" type="ORF">I303_04409</name>
    <name evidence="4" type="ORF">I303_104613</name>
</gene>
<feature type="domain" description="PIN" evidence="2">
    <location>
        <begin position="1043"/>
        <end position="1202"/>
    </location>
</feature>
<dbReference type="GO" id="GO:0042162">
    <property type="term" value="F:telomeric DNA binding"/>
    <property type="evidence" value="ECO:0007669"/>
    <property type="project" value="TreeGrafter"/>
</dbReference>
<dbReference type="CDD" id="cd09880">
    <property type="entry name" value="PIN_Smg5-6-like"/>
    <property type="match status" value="1"/>
</dbReference>
<dbReference type="InterPro" id="IPR011990">
    <property type="entry name" value="TPR-like_helical_dom_sf"/>
</dbReference>
<reference evidence="4" key="3">
    <citation type="submission" date="2024-02" db="EMBL/GenBank/DDBJ databases">
        <title>Comparative genomics of Cryptococcus and Kwoniella reveals pathogenesis evolution and contrasting modes of karyotype evolution via chromosome fusion or intercentromeric recombination.</title>
        <authorList>
            <person name="Coelho M.A."/>
            <person name="David-Palma M."/>
            <person name="Shea T."/>
            <person name="Bowers K."/>
            <person name="McGinley-Smith S."/>
            <person name="Mohammad A.W."/>
            <person name="Gnirke A."/>
            <person name="Yurkov A.M."/>
            <person name="Nowrousian M."/>
            <person name="Sun S."/>
            <person name="Cuomo C.A."/>
            <person name="Heitman J."/>
        </authorList>
    </citation>
    <scope>NUCLEOTIDE SEQUENCE</scope>
    <source>
        <strain evidence="4">CBS 10117</strain>
    </source>
</reference>
<dbReference type="Pfam" id="PF10373">
    <property type="entry name" value="EST1_DNA_bind"/>
    <property type="match status" value="1"/>
</dbReference>
<dbReference type="GO" id="GO:0005697">
    <property type="term" value="C:telomerase holoenzyme complex"/>
    <property type="evidence" value="ECO:0007669"/>
    <property type="project" value="TreeGrafter"/>
</dbReference>
<feature type="compositionally biased region" description="Basic and acidic residues" evidence="1">
    <location>
        <begin position="225"/>
        <end position="235"/>
    </location>
</feature>
<dbReference type="GO" id="GO:0000184">
    <property type="term" value="P:nuclear-transcribed mRNA catabolic process, nonsense-mediated decay"/>
    <property type="evidence" value="ECO:0007669"/>
    <property type="project" value="TreeGrafter"/>
</dbReference>
<dbReference type="GeneID" id="28968108"/>
<dbReference type="PANTHER" id="PTHR15696:SF0">
    <property type="entry name" value="TELOMERASE-BINDING PROTEIN EST1A"/>
    <property type="match status" value="1"/>
</dbReference>
<name>A0A1A6A4W6_9TREE</name>
<feature type="region of interest" description="Disordered" evidence="1">
    <location>
        <begin position="1"/>
        <end position="295"/>
    </location>
</feature>
<dbReference type="PANTHER" id="PTHR15696">
    <property type="entry name" value="SMG-7 SUPPRESSOR WITH MORPHOLOGICAL EFFECT ON GENITALIA PROTEIN 7"/>
    <property type="match status" value="1"/>
</dbReference>
<organism evidence="3">
    <name type="scientific">Kwoniella dejecticola CBS 10117</name>
    <dbReference type="NCBI Taxonomy" id="1296121"/>
    <lineage>
        <taxon>Eukaryota</taxon>
        <taxon>Fungi</taxon>
        <taxon>Dikarya</taxon>
        <taxon>Basidiomycota</taxon>
        <taxon>Agaricomycotina</taxon>
        <taxon>Tremellomycetes</taxon>
        <taxon>Tremellales</taxon>
        <taxon>Cryptococcaceae</taxon>
        <taxon>Kwoniella</taxon>
    </lineage>
</organism>
<protein>
    <recommendedName>
        <fullName evidence="2">PIN domain-containing protein</fullName>
    </recommendedName>
</protein>
<dbReference type="InterPro" id="IPR018834">
    <property type="entry name" value="DNA/RNA-bd_Est1-type"/>
</dbReference>
<dbReference type="AlphaFoldDB" id="A0A1A6A4W6"/>
<evidence type="ECO:0000313" key="3">
    <source>
        <dbReference type="EMBL" id="OBR85078.1"/>
    </source>
</evidence>
<feature type="region of interest" description="Disordered" evidence="1">
    <location>
        <begin position="944"/>
        <end position="963"/>
    </location>
</feature>
<dbReference type="Gene3D" id="1.25.40.10">
    <property type="entry name" value="Tetratricopeptide repeat domain"/>
    <property type="match status" value="1"/>
</dbReference>
<feature type="region of interest" description="Disordered" evidence="1">
    <location>
        <begin position="467"/>
        <end position="502"/>
    </location>
</feature>
<feature type="compositionally biased region" description="Basic and acidic residues" evidence="1">
    <location>
        <begin position="184"/>
        <end position="194"/>
    </location>
</feature>
<feature type="compositionally biased region" description="Basic and acidic residues" evidence="1">
    <location>
        <begin position="944"/>
        <end position="958"/>
    </location>
</feature>
<feature type="compositionally biased region" description="Acidic residues" evidence="1">
    <location>
        <begin position="690"/>
        <end position="699"/>
    </location>
</feature>
<dbReference type="SMART" id="SM00670">
    <property type="entry name" value="PINc"/>
    <property type="match status" value="1"/>
</dbReference>
<dbReference type="GO" id="GO:0004540">
    <property type="term" value="F:RNA nuclease activity"/>
    <property type="evidence" value="ECO:0007669"/>
    <property type="project" value="UniProtKB-ARBA"/>
</dbReference>
<dbReference type="EMBL" id="CP144534">
    <property type="protein sequence ID" value="WWC62026.1"/>
    <property type="molecule type" value="Genomic_DNA"/>
</dbReference>
<dbReference type="KEGG" id="kdj:28968108"/>
<evidence type="ECO:0000259" key="2">
    <source>
        <dbReference type="SMART" id="SM00670"/>
    </source>
</evidence>
<dbReference type="InterPro" id="IPR002716">
    <property type="entry name" value="PIN_dom"/>
</dbReference>
<dbReference type="SUPFAM" id="SSF48452">
    <property type="entry name" value="TPR-like"/>
    <property type="match status" value="1"/>
</dbReference>
<dbReference type="VEuPathDB" id="FungiDB:I303_04409"/>
<reference evidence="3" key="1">
    <citation type="submission" date="2013-07" db="EMBL/GenBank/DDBJ databases">
        <title>The Genome Sequence of Cryptococcus dejecticola CBS10117.</title>
        <authorList>
            <consortium name="The Broad Institute Genome Sequencing Platform"/>
            <person name="Cuomo C."/>
            <person name="Litvintseva A."/>
            <person name="Chen Y."/>
            <person name="Heitman J."/>
            <person name="Sun S."/>
            <person name="Springer D."/>
            <person name="Dromer F."/>
            <person name="Young S.K."/>
            <person name="Zeng Q."/>
            <person name="Gargeya S."/>
            <person name="Fitzgerald M."/>
            <person name="Abouelleil A."/>
            <person name="Alvarado L."/>
            <person name="Berlin A.M."/>
            <person name="Chapman S.B."/>
            <person name="Dewar J."/>
            <person name="Goldberg J."/>
            <person name="Griggs A."/>
            <person name="Gujja S."/>
            <person name="Hansen M."/>
            <person name="Howarth C."/>
            <person name="Imamovic A."/>
            <person name="Larimer J."/>
            <person name="McCowan C."/>
            <person name="Murphy C."/>
            <person name="Pearson M."/>
            <person name="Priest M."/>
            <person name="Roberts A."/>
            <person name="Saif S."/>
            <person name="Shea T."/>
            <person name="Sykes S."/>
            <person name="Wortman J."/>
            <person name="Nusbaum C."/>
            <person name="Birren B."/>
        </authorList>
    </citation>
    <scope>NUCLEOTIDE SEQUENCE [LARGE SCALE GENOMIC DNA]</scope>
    <source>
        <strain evidence="3">CBS 10117</strain>
    </source>
</reference>
<dbReference type="GO" id="GO:0070034">
    <property type="term" value="F:telomerase RNA binding"/>
    <property type="evidence" value="ECO:0007669"/>
    <property type="project" value="TreeGrafter"/>
</dbReference>
<keyword evidence="5" id="KW-1185">Reference proteome</keyword>
<dbReference type="InterPro" id="IPR045153">
    <property type="entry name" value="Est1/Ebs1-like"/>
</dbReference>
<accession>A0A1A6A4W6</accession>
<dbReference type="SUPFAM" id="SSF88723">
    <property type="entry name" value="PIN domain-like"/>
    <property type="match status" value="1"/>
</dbReference>
<dbReference type="Pfam" id="PF13638">
    <property type="entry name" value="PIN_4"/>
    <property type="match status" value="1"/>
</dbReference>
<dbReference type="Proteomes" id="UP000078595">
    <property type="component" value="Chromosome 5"/>
</dbReference>
<feature type="region of interest" description="Disordered" evidence="1">
    <location>
        <begin position="681"/>
        <end position="718"/>
    </location>
</feature>
<dbReference type="OrthoDB" id="2017974at2759"/>
<reference evidence="4" key="2">
    <citation type="submission" date="2013-07" db="EMBL/GenBank/DDBJ databases">
        <authorList>
            <consortium name="The Broad Institute Genome Sequencing Platform"/>
            <person name="Cuomo C."/>
            <person name="Litvintseva A."/>
            <person name="Chen Y."/>
            <person name="Heitman J."/>
            <person name="Sun S."/>
            <person name="Springer D."/>
            <person name="Dromer F."/>
            <person name="Young S.K."/>
            <person name="Zeng Q."/>
            <person name="Gargeya S."/>
            <person name="Fitzgerald M."/>
            <person name="Abouelleil A."/>
            <person name="Alvarado L."/>
            <person name="Berlin A.M."/>
            <person name="Chapman S.B."/>
            <person name="Dewar J."/>
            <person name="Goldberg J."/>
            <person name="Griggs A."/>
            <person name="Gujja S."/>
            <person name="Hansen M."/>
            <person name="Howarth C."/>
            <person name="Imamovic A."/>
            <person name="Larimer J."/>
            <person name="McCowan C."/>
            <person name="Murphy C."/>
            <person name="Pearson M."/>
            <person name="Priest M."/>
            <person name="Roberts A."/>
            <person name="Saif S."/>
            <person name="Shea T."/>
            <person name="Sykes S."/>
            <person name="Wortman J."/>
            <person name="Nusbaum C."/>
            <person name="Birren B."/>
        </authorList>
    </citation>
    <scope>NUCLEOTIDE SEQUENCE</scope>
    <source>
        <strain evidence="4">CBS 10117</strain>
    </source>
</reference>
<dbReference type="InterPro" id="IPR029060">
    <property type="entry name" value="PIN-like_dom_sf"/>
</dbReference>
<dbReference type="Gene3D" id="3.40.50.1010">
    <property type="entry name" value="5'-nuclease"/>
    <property type="match status" value="1"/>
</dbReference>
<evidence type="ECO:0000313" key="5">
    <source>
        <dbReference type="Proteomes" id="UP000078595"/>
    </source>
</evidence>
<evidence type="ECO:0000256" key="1">
    <source>
        <dbReference type="SAM" id="MobiDB-lite"/>
    </source>
</evidence>
<feature type="compositionally biased region" description="Basic residues" evidence="1">
    <location>
        <begin position="90"/>
        <end position="103"/>
    </location>
</feature>
<dbReference type="EMBL" id="KI894031">
    <property type="protein sequence ID" value="OBR85078.1"/>
    <property type="molecule type" value="Genomic_DNA"/>
</dbReference>
<evidence type="ECO:0000313" key="4">
    <source>
        <dbReference type="EMBL" id="WWC62026.1"/>
    </source>
</evidence>
<proteinExistence type="predicted"/>
<feature type="compositionally biased region" description="Basic and acidic residues" evidence="1">
    <location>
        <begin position="46"/>
        <end position="59"/>
    </location>
</feature>
<dbReference type="RefSeq" id="XP_018262920.1">
    <property type="nucleotide sequence ID" value="XM_018407709.1"/>
</dbReference>
<feature type="compositionally biased region" description="Basic and acidic residues" evidence="1">
    <location>
        <begin position="275"/>
        <end position="285"/>
    </location>
</feature>